<evidence type="ECO:0000313" key="2">
    <source>
        <dbReference type="EMBL" id="QOY55669.1"/>
    </source>
</evidence>
<sequence>MNSKLLLISLLFTLLYSKHEDGASAEKFVFPKWKSMNLLNKELLNSIDHNSFVDIYVNDIAKSAYINKNNKLPEGSIILKPLYPERKRENLARLVIMMKMKDGYDSENENWWYGVYDKTGTNGWFEGKIDSCINCHEHMWSTDYLFSESVINKINTQ</sequence>
<feature type="domain" description="Cytochrome P460" evidence="1">
    <location>
        <begin position="44"/>
        <end position="147"/>
    </location>
</feature>
<organism evidence="2 3">
    <name type="scientific">Candidatus Sulfurimonas marisnigri</name>
    <dbReference type="NCBI Taxonomy" id="2740405"/>
    <lineage>
        <taxon>Bacteria</taxon>
        <taxon>Pseudomonadati</taxon>
        <taxon>Campylobacterota</taxon>
        <taxon>Epsilonproteobacteria</taxon>
        <taxon>Campylobacterales</taxon>
        <taxon>Sulfurimonadaceae</taxon>
        <taxon>Sulfurimonas</taxon>
    </lineage>
</organism>
<gene>
    <name evidence="2" type="ORF">HUE87_05440</name>
</gene>
<dbReference type="InterPro" id="IPR038142">
    <property type="entry name" value="Cytochrome_P460_sp"/>
</dbReference>
<dbReference type="CDD" id="cd20716">
    <property type="entry name" value="cyt_P460_fam"/>
    <property type="match status" value="1"/>
</dbReference>
<dbReference type="InterPro" id="IPR032033">
    <property type="entry name" value="Cytochrome_P460"/>
</dbReference>
<dbReference type="RefSeq" id="WP_194367708.1">
    <property type="nucleotide sequence ID" value="NZ_CP054493.1"/>
</dbReference>
<dbReference type="AlphaFoldDB" id="A0A7S7M343"/>
<proteinExistence type="predicted"/>
<protein>
    <submittedName>
        <fullName evidence="2">Cytochrome P460 family protein</fullName>
    </submittedName>
</protein>
<evidence type="ECO:0000259" key="1">
    <source>
        <dbReference type="Pfam" id="PF16694"/>
    </source>
</evidence>
<dbReference type="Pfam" id="PF16694">
    <property type="entry name" value="Cytochrome_P460"/>
    <property type="match status" value="1"/>
</dbReference>
<dbReference type="Gene3D" id="3.50.70.20">
    <property type="entry name" value="Cytochrome P460"/>
    <property type="match status" value="1"/>
</dbReference>
<evidence type="ECO:0000313" key="3">
    <source>
        <dbReference type="Proteomes" id="UP000593836"/>
    </source>
</evidence>
<dbReference type="Proteomes" id="UP000593836">
    <property type="component" value="Chromosome"/>
</dbReference>
<keyword evidence="3" id="KW-1185">Reference proteome</keyword>
<dbReference type="EMBL" id="CP054493">
    <property type="protein sequence ID" value="QOY55669.1"/>
    <property type="molecule type" value="Genomic_DNA"/>
</dbReference>
<accession>A0A7S7M343</accession>
<dbReference type="KEGG" id="smas:HUE87_05440"/>
<name>A0A7S7M343_9BACT</name>
<reference evidence="2 3" key="1">
    <citation type="submission" date="2020-05" db="EMBL/GenBank/DDBJ databases">
        <title>Sulfurimonas marisnigri, sp. nov., and Sulfurimonas baltica, sp. nov., manganese oxide reducing chemolithoautotrophs of the class Epsilonproteobacteria isolated from the pelagic redoxclines of the Black and Baltic Seas and emended description of the genus Sulfurimonas.</title>
        <authorList>
            <person name="Henkel J.V."/>
            <person name="Laudan C."/>
            <person name="Werner J."/>
            <person name="Neu T."/>
            <person name="Plewe S."/>
            <person name="Sproer C."/>
            <person name="Bunk B."/>
            <person name="Schulz-Vogt H.N."/>
        </authorList>
    </citation>
    <scope>NUCLEOTIDE SEQUENCE [LARGE SCALE GENOMIC DNA]</scope>
    <source>
        <strain evidence="2 3">SoZ1</strain>
    </source>
</reference>